<dbReference type="Gene3D" id="3.90.870.20">
    <property type="entry name" value="Carbamoyltransferase, C-terminal domain"/>
    <property type="match status" value="1"/>
</dbReference>
<organism evidence="4 5">
    <name type="scientific">Streptomyces phaeolivaceus</name>
    <dbReference type="NCBI Taxonomy" id="2653200"/>
    <lineage>
        <taxon>Bacteria</taxon>
        <taxon>Bacillati</taxon>
        <taxon>Actinomycetota</taxon>
        <taxon>Actinomycetes</taxon>
        <taxon>Kitasatosporales</taxon>
        <taxon>Streptomycetaceae</taxon>
        <taxon>Streptomyces</taxon>
    </lineage>
</organism>
<sequence>MIIAGLRLSQGGGIALIRDGRLEFAVGIADLNSDPWRSRWEGLETIPKLLAAEGYDVDEIDAWAVDGGHEEAGQPSSTVFPAVTGEFDGGLTASYTAYPRAGSLAAGAYCTSPFARRSEPSVVLVWDGDRAPLLFHVGADGRIEAGGEVMTADGDPLEQIARAVRDWRGEEPVNLCFGGDHALDIQANSSLRAHPAVRELWVPPFPDASGAAIGAAALHLGRETGLRALDWGVRSGPEVGRNPHLPEGWSVSPCRPEELGRLLHLTGKPVIFLNGRRKTGPTSLGSRSVLVPAVDVEARAVLGKLTRGNDARDVPAALCLTEHVAEVFEPGIPDPYRSYEHRVRPEWAERLPAIAADHGVAVQTVEADDDQVLTAMLSEYQKWSGVPVLCCADAGQPDSGLFPDAVSAMRQNEIDTIWGSGVLYRRIRCREA</sequence>
<comment type="similarity">
    <text evidence="1">Belongs to the NodU/CmcH family.</text>
</comment>
<dbReference type="InterPro" id="IPR038152">
    <property type="entry name" value="Carbam_trans_C_sf"/>
</dbReference>
<dbReference type="RefSeq" id="WP_152170814.1">
    <property type="nucleotide sequence ID" value="NZ_CP045096.1"/>
</dbReference>
<dbReference type="Proteomes" id="UP000327294">
    <property type="component" value="Chromosome"/>
</dbReference>
<dbReference type="Pfam" id="PF02543">
    <property type="entry name" value="Carbam_trans_N"/>
    <property type="match status" value="1"/>
</dbReference>
<proteinExistence type="inferred from homology"/>
<dbReference type="Pfam" id="PF16861">
    <property type="entry name" value="Carbam_trans_C"/>
    <property type="match status" value="1"/>
</dbReference>
<name>A0A5P8K992_9ACTN</name>
<feature type="domain" description="Carbamoyltransferase C-terminal" evidence="3">
    <location>
        <begin position="267"/>
        <end position="418"/>
    </location>
</feature>
<dbReference type="KEGG" id="sphv:F9278_28195"/>
<feature type="domain" description="Carbamoyltransferase" evidence="2">
    <location>
        <begin position="173"/>
        <end position="216"/>
    </location>
</feature>
<dbReference type="EMBL" id="CP045096">
    <property type="protein sequence ID" value="QFQ99392.1"/>
    <property type="molecule type" value="Genomic_DNA"/>
</dbReference>
<evidence type="ECO:0000259" key="2">
    <source>
        <dbReference type="Pfam" id="PF02543"/>
    </source>
</evidence>
<accession>A0A5P8K992</accession>
<evidence type="ECO:0000313" key="4">
    <source>
        <dbReference type="EMBL" id="QFQ99392.1"/>
    </source>
</evidence>
<evidence type="ECO:0000313" key="5">
    <source>
        <dbReference type="Proteomes" id="UP000327294"/>
    </source>
</evidence>
<dbReference type="InterPro" id="IPR031730">
    <property type="entry name" value="Carbam_trans_C"/>
</dbReference>
<dbReference type="GO" id="GO:0003824">
    <property type="term" value="F:catalytic activity"/>
    <property type="evidence" value="ECO:0007669"/>
    <property type="project" value="InterPro"/>
</dbReference>
<dbReference type="InterPro" id="IPR003696">
    <property type="entry name" value="Carbtransf_dom"/>
</dbReference>
<dbReference type="PANTHER" id="PTHR34847">
    <property type="entry name" value="NODULATION PROTEIN U"/>
    <property type="match status" value="1"/>
</dbReference>
<dbReference type="InterPro" id="IPR051338">
    <property type="entry name" value="NodU/CmcH_Carbamoyltrnsfr"/>
</dbReference>
<keyword evidence="5" id="KW-1185">Reference proteome</keyword>
<gene>
    <name evidence="4" type="ORF">F9278_28195</name>
</gene>
<reference evidence="4 5" key="1">
    <citation type="submission" date="2019-10" db="EMBL/GenBank/DDBJ databases">
        <title>Streptomyces sp. strain GY16 isolated from leaves of Broussonetia papyrifera.</title>
        <authorList>
            <person name="Mo P."/>
        </authorList>
    </citation>
    <scope>NUCLEOTIDE SEQUENCE [LARGE SCALE GENOMIC DNA]</scope>
    <source>
        <strain evidence="4 5">GY16</strain>
    </source>
</reference>
<evidence type="ECO:0000259" key="3">
    <source>
        <dbReference type="Pfam" id="PF16861"/>
    </source>
</evidence>
<protein>
    <submittedName>
        <fullName evidence="4">Uncharacterized protein</fullName>
    </submittedName>
</protein>
<dbReference type="AlphaFoldDB" id="A0A5P8K992"/>
<dbReference type="PANTHER" id="PTHR34847:SF1">
    <property type="entry name" value="NODULATION PROTEIN U"/>
    <property type="match status" value="1"/>
</dbReference>
<evidence type="ECO:0000256" key="1">
    <source>
        <dbReference type="ARBA" id="ARBA00006129"/>
    </source>
</evidence>